<dbReference type="RefSeq" id="WP_343769029.1">
    <property type="nucleotide sequence ID" value="NZ_BAAACF010000001.1"/>
</dbReference>
<feature type="transmembrane region" description="Helical" evidence="8">
    <location>
        <begin position="271"/>
        <end position="295"/>
    </location>
</feature>
<feature type="transmembrane region" description="Helical" evidence="8">
    <location>
        <begin position="334"/>
        <end position="354"/>
    </location>
</feature>
<feature type="transmembrane region" description="Helical" evidence="8">
    <location>
        <begin position="7"/>
        <end position="26"/>
    </location>
</feature>
<feature type="transmembrane region" description="Helical" evidence="8">
    <location>
        <begin position="115"/>
        <end position="133"/>
    </location>
</feature>
<keyword evidence="5 8" id="KW-0812">Transmembrane</keyword>
<feature type="transmembrane region" description="Helical" evidence="8">
    <location>
        <begin position="145"/>
        <end position="165"/>
    </location>
</feature>
<evidence type="ECO:0000256" key="6">
    <source>
        <dbReference type="ARBA" id="ARBA00022989"/>
    </source>
</evidence>
<comment type="subcellular location">
    <subcellularLocation>
        <location evidence="1">Membrane</location>
        <topology evidence="1">Multi-pass membrane protein</topology>
    </subcellularLocation>
</comment>
<keyword evidence="6 8" id="KW-1133">Transmembrane helix</keyword>
<feature type="transmembrane region" description="Helical" evidence="8">
    <location>
        <begin position="38"/>
        <end position="63"/>
    </location>
</feature>
<evidence type="ECO:0000256" key="5">
    <source>
        <dbReference type="ARBA" id="ARBA00022692"/>
    </source>
</evidence>
<evidence type="ECO:0000313" key="9">
    <source>
        <dbReference type="EMBL" id="GAA0724479.1"/>
    </source>
</evidence>
<keyword evidence="10" id="KW-1185">Reference proteome</keyword>
<organism evidence="9 10">
    <name type="scientific">Clostridium malenominatum</name>
    <dbReference type="NCBI Taxonomy" id="1539"/>
    <lineage>
        <taxon>Bacteria</taxon>
        <taxon>Bacillati</taxon>
        <taxon>Bacillota</taxon>
        <taxon>Clostridia</taxon>
        <taxon>Eubacteriales</taxon>
        <taxon>Clostridiaceae</taxon>
        <taxon>Clostridium</taxon>
    </lineage>
</organism>
<reference evidence="9 10" key="1">
    <citation type="journal article" date="2019" name="Int. J. Syst. Evol. Microbiol.">
        <title>The Global Catalogue of Microorganisms (GCM) 10K type strain sequencing project: providing services to taxonomists for standard genome sequencing and annotation.</title>
        <authorList>
            <consortium name="The Broad Institute Genomics Platform"/>
            <consortium name="The Broad Institute Genome Sequencing Center for Infectious Disease"/>
            <person name="Wu L."/>
            <person name="Ma J."/>
        </authorList>
    </citation>
    <scope>NUCLEOTIDE SEQUENCE [LARGE SCALE GENOMIC DNA]</scope>
    <source>
        <strain evidence="9 10">JCM 1405</strain>
    </source>
</reference>
<name>A0ABN1IZ98_9CLOT</name>
<feature type="transmembrane region" description="Helical" evidence="8">
    <location>
        <begin position="302"/>
        <end position="322"/>
    </location>
</feature>
<feature type="transmembrane region" description="Helical" evidence="8">
    <location>
        <begin position="212"/>
        <end position="230"/>
    </location>
</feature>
<evidence type="ECO:0000256" key="8">
    <source>
        <dbReference type="SAM" id="Phobius"/>
    </source>
</evidence>
<feature type="transmembrane region" description="Helical" evidence="8">
    <location>
        <begin position="75"/>
        <end position="95"/>
    </location>
</feature>
<dbReference type="EMBL" id="BAAACF010000001">
    <property type="protein sequence ID" value="GAA0724479.1"/>
    <property type="molecule type" value="Genomic_DNA"/>
</dbReference>
<keyword evidence="4" id="KW-0309">Germination</keyword>
<dbReference type="NCBIfam" id="TIGR00912">
    <property type="entry name" value="2A0309"/>
    <property type="match status" value="1"/>
</dbReference>
<dbReference type="Proteomes" id="UP001500339">
    <property type="component" value="Unassembled WGS sequence"/>
</dbReference>
<dbReference type="Pfam" id="PF03845">
    <property type="entry name" value="Spore_permease"/>
    <property type="match status" value="1"/>
</dbReference>
<evidence type="ECO:0000256" key="2">
    <source>
        <dbReference type="ARBA" id="ARBA00007998"/>
    </source>
</evidence>
<proteinExistence type="inferred from homology"/>
<evidence type="ECO:0000256" key="3">
    <source>
        <dbReference type="ARBA" id="ARBA00022448"/>
    </source>
</evidence>
<evidence type="ECO:0000256" key="7">
    <source>
        <dbReference type="ARBA" id="ARBA00023136"/>
    </source>
</evidence>
<accession>A0ABN1IZ98</accession>
<comment type="caution">
    <text evidence="9">The sequence shown here is derived from an EMBL/GenBank/DDBJ whole genome shotgun (WGS) entry which is preliminary data.</text>
</comment>
<keyword evidence="7 8" id="KW-0472">Membrane</keyword>
<gene>
    <name evidence="9" type="ORF">GCM10008905_18420</name>
</gene>
<dbReference type="InterPro" id="IPR004761">
    <property type="entry name" value="Spore_GerAB"/>
</dbReference>
<feature type="transmembrane region" description="Helical" evidence="8">
    <location>
        <begin position="185"/>
        <end position="205"/>
    </location>
</feature>
<dbReference type="PANTHER" id="PTHR34975">
    <property type="entry name" value="SPORE GERMINATION PROTEIN A2"/>
    <property type="match status" value="1"/>
</dbReference>
<keyword evidence="3" id="KW-0813">Transport</keyword>
<dbReference type="PANTHER" id="PTHR34975:SF2">
    <property type="entry name" value="SPORE GERMINATION PROTEIN A2"/>
    <property type="match status" value="1"/>
</dbReference>
<dbReference type="Gene3D" id="1.20.1740.10">
    <property type="entry name" value="Amino acid/polyamine transporter I"/>
    <property type="match status" value="1"/>
</dbReference>
<sequence length="363" mass="41520">MKGYLTNFQIAVFIFNAMFGYGIMILPQQLAESANTAGWLVILVFTFLSMIITYMITYLNYTFKGSTLDEYSKILVGKFLSFIIIVFYILYLFLYSTVIIRKTSELVKYSLLVKTPIWILCLTLLFVCYFAVNRGINTIGRFSELYGIYIIITISLLYIIFFTQGDIKNIKPFLGYENLSHYLKSSYPVMTSFLGMELIGIIPFNNKNDKNIFKYSVIATLLTGLLYIFLFESSMSLVGPERIIFYEDALIAAARRTEVPYLEFLRRIDGIVIIVWLMSVITTVTILSYALVFYLGKIFKKANINTLTILCFVSTFLACHLPKNTRQAHSLADIAGYVGIISSIFITTILFIALKVKKYAQKN</sequence>
<protein>
    <submittedName>
        <fullName evidence="9">GerAB/ArcD/ProY family transporter</fullName>
    </submittedName>
</protein>
<evidence type="ECO:0000256" key="4">
    <source>
        <dbReference type="ARBA" id="ARBA00022544"/>
    </source>
</evidence>
<evidence type="ECO:0000313" key="10">
    <source>
        <dbReference type="Proteomes" id="UP001500339"/>
    </source>
</evidence>
<comment type="similarity">
    <text evidence="2">Belongs to the amino acid-polyamine-organocation (APC) superfamily. Spore germination protein (SGP) (TC 2.A.3.9) family.</text>
</comment>
<evidence type="ECO:0000256" key="1">
    <source>
        <dbReference type="ARBA" id="ARBA00004141"/>
    </source>
</evidence>